<proteinExistence type="predicted"/>
<keyword evidence="1" id="KW-0812">Transmembrane</keyword>
<feature type="transmembrane region" description="Helical" evidence="1">
    <location>
        <begin position="121"/>
        <end position="143"/>
    </location>
</feature>
<accession>A0AAU2VIY3</accession>
<sequence>MPVFRWVLAVGLVLIGGSLGLYLASPGYPELRQVDLTVLHESADGTCTVRWADPFGQGRREGPYRCDPERDPILKAPYYDEGSGLGWDTGFVRAEGADRGDLYELDEDGGPDDELIRISDALVAFGLLLTIVGLVGGNIRAVARTSGMNPQLMRRARLLSDAAGVVAVDHQRAVEAVRAVWAPLHRELVDERLGRFPVARLRWAVRGRPGTGEWEQGGVRSVRDVLDAGVWELGRLPGVGPRAAGRAVAAARRISDRVDATTAVRIDPGRPEPRTTALLVALQVLVEGGAAARNTAVAGRALAERLEPLLADAEPCGGYREMLRAGPDRRRLAREAVAVLREELAAAARDGLADRFTQTSVDLLRGQNNDAAGLAARVDFDARPAEYRRVLVDVTGHGIVTAD</sequence>
<organism evidence="2">
    <name type="scientific">Streptomyces sp. NBC_00008</name>
    <dbReference type="NCBI Taxonomy" id="2903610"/>
    <lineage>
        <taxon>Bacteria</taxon>
        <taxon>Bacillati</taxon>
        <taxon>Actinomycetota</taxon>
        <taxon>Actinomycetes</taxon>
        <taxon>Kitasatosporales</taxon>
        <taxon>Streptomycetaceae</taxon>
        <taxon>Streptomyces</taxon>
    </lineage>
</organism>
<reference evidence="2" key="1">
    <citation type="submission" date="2022-10" db="EMBL/GenBank/DDBJ databases">
        <title>The complete genomes of actinobacterial strains from the NBC collection.</title>
        <authorList>
            <person name="Joergensen T.S."/>
            <person name="Alvarez Arevalo M."/>
            <person name="Sterndorff E.B."/>
            <person name="Faurdal D."/>
            <person name="Vuksanovic O."/>
            <person name="Mourched A.-S."/>
            <person name="Charusanti P."/>
            <person name="Shaw S."/>
            <person name="Blin K."/>
            <person name="Weber T."/>
        </authorList>
    </citation>
    <scope>NUCLEOTIDE SEQUENCE</scope>
    <source>
        <strain evidence="2">NBC_00008</strain>
    </source>
</reference>
<evidence type="ECO:0008006" key="3">
    <source>
        <dbReference type="Google" id="ProtNLM"/>
    </source>
</evidence>
<evidence type="ECO:0000313" key="2">
    <source>
        <dbReference type="EMBL" id="WTW67520.1"/>
    </source>
</evidence>
<dbReference type="EMBL" id="CP108313">
    <property type="protein sequence ID" value="WTW67520.1"/>
    <property type="molecule type" value="Genomic_DNA"/>
</dbReference>
<keyword evidence="1" id="KW-0472">Membrane</keyword>
<dbReference type="AlphaFoldDB" id="A0AAU2VIY3"/>
<feature type="transmembrane region" description="Helical" evidence="1">
    <location>
        <begin position="6"/>
        <end position="24"/>
    </location>
</feature>
<name>A0AAU2VIY3_9ACTN</name>
<protein>
    <recommendedName>
        <fullName evidence="3">Bifunctional protein</fullName>
    </recommendedName>
</protein>
<evidence type="ECO:0000256" key="1">
    <source>
        <dbReference type="SAM" id="Phobius"/>
    </source>
</evidence>
<keyword evidence="1" id="KW-1133">Transmembrane helix</keyword>
<gene>
    <name evidence="2" type="ORF">OG398_04085</name>
</gene>